<dbReference type="InterPro" id="IPR011604">
    <property type="entry name" value="PDDEXK-like_dom_sf"/>
</dbReference>
<sequence length="337" mass="37819">MNTDAAEDTMFGLTGKLFTADLEPGSPEWLRAGISSSRITMLMKLSQYGNWFKLWHQMAGNIAYEDAVKPEQRRGHLLEPAILQWFYEEHPTWRPLPTQISKTWHHPDYPKHLTSPDNICIVPGEPVARIVEAKTATKDEDWGRPGSDDIPPGYFCQCQWHMWVTGAQVAHVPMLGGYLGFAEYIVERDDDYIAKLVETANAFLDSLPWGANPELPNLDGHTETYETIRRLRPGIEEGSVTVPYDVAKRFRDAVINLAAAEQQKNYAYSEVLDLIGPFKSAVYVLGQGTPEETTYPVASRIGGKKVPFLKAASRLTKDPLPEPLEHRGAPTEDRLAS</sequence>
<accession>A0A977PQ41</accession>
<name>A0A977PQ41_9CAUD</name>
<dbReference type="SUPFAM" id="SSF52980">
    <property type="entry name" value="Restriction endonuclease-like"/>
    <property type="match status" value="1"/>
</dbReference>
<keyword evidence="3" id="KW-0540">Nuclease</keyword>
<keyword evidence="4" id="KW-1185">Reference proteome</keyword>
<keyword evidence="3" id="KW-0378">Hydrolase</keyword>
<dbReference type="Gene3D" id="3.90.320.10">
    <property type="match status" value="1"/>
</dbReference>
<feature type="domain" description="YqaJ viral recombinase" evidence="2">
    <location>
        <begin position="31"/>
        <end position="168"/>
    </location>
</feature>
<organism evidence="3 4">
    <name type="scientific">Gordonia phage ObLaDi</name>
    <dbReference type="NCBI Taxonomy" id="2978487"/>
    <lineage>
        <taxon>Viruses</taxon>
        <taxon>Duplodnaviria</taxon>
        <taxon>Heunggongvirae</taxon>
        <taxon>Uroviricota</taxon>
        <taxon>Caudoviricetes</taxon>
        <taxon>Kruegerviridae</taxon>
        <taxon>Cafassovirus</taxon>
        <taxon>Cafassovirus obladi</taxon>
    </lineage>
</organism>
<dbReference type="Pfam" id="PF09588">
    <property type="entry name" value="YqaJ"/>
    <property type="match status" value="1"/>
</dbReference>
<feature type="region of interest" description="Disordered" evidence="1">
    <location>
        <begin position="317"/>
        <end position="337"/>
    </location>
</feature>
<protein>
    <submittedName>
        <fullName evidence="3">RecE-like exonuclease</fullName>
    </submittedName>
</protein>
<reference evidence="3" key="1">
    <citation type="submission" date="2022-08" db="EMBL/GenBank/DDBJ databases">
        <authorList>
            <person name="Abuwarda M.A."/>
            <person name="Alvarez A."/>
            <person name="Batteikh M."/>
            <person name="Baughman A.P."/>
            <person name="Chavez V."/>
            <person name="Cheng C."/>
            <person name="Cosentino E.J."/>
            <person name="Di Blasi D.L."/>
            <person name="Dooley N.L."/>
            <person name="Empson B.M."/>
            <person name="Erfanian K."/>
            <person name="Esparza P.D."/>
            <person name="Fleming H.S."/>
            <person name="Ghannam M.S."/>
            <person name="Gibbons A.C."/>
            <person name="Gonzalez C."/>
            <person name="Huq N.E."/>
            <person name="Jin K."/>
            <person name="Kamarzar M."/>
            <person name="Khaine A."/>
            <person name="Krug K.R."/>
            <person name="Lee A."/>
            <person name="Liao S."/>
            <person name="Light I."/>
            <person name="Ma Y."/>
            <person name="Magaling J.M."/>
            <person name="McLinden K.C."/>
            <person name="Melkote A."/>
            <person name="Montoya Serpas C.A."/>
            <person name="Niazmandi K."/>
            <person name="Ostroske E.C."/>
            <person name="Paek B.H."/>
            <person name="Rajiv S."/>
            <person name="Santos C.E."/>
            <person name="Semaan S.A."/>
            <person name="Senthilvelan J."/>
            <person name="Sheppy T.E."/>
            <person name="Stephenson J.C."/>
            <person name="Tenney M.E."/>
            <person name="Teoh N."/>
            <person name="Thorp J.P."/>
            <person name="Turon Font G."/>
            <person name="Uvarov E.V."/>
            <person name="Verpukhovskiy P."/>
            <person name="Wang J."/>
            <person name="Whang A.Y."/>
            <person name="Wright N.E."/>
            <person name="Wu M."/>
            <person name="Zhuang C."/>
            <person name="Bruns J.A."/>
            <person name="Chai A.E."/>
            <person name="Parikh H."/>
            <person name="Zorawik M."/>
            <person name="Garza D.R."/>
            <person name="Ngo R.T."/>
            <person name="Reddi K."/>
            <person name="Garcia-Vedrenne A.E."/>
            <person name="Freise A.C."/>
            <person name="Balish M.F."/>
            <person name="Garlena R.A."/>
            <person name="Russell D.A."/>
            <person name="Jacobs-Sera D."/>
            <person name="Hatfull G.F."/>
        </authorList>
    </citation>
    <scope>NUCLEOTIDE SEQUENCE</scope>
</reference>
<proteinExistence type="predicted"/>
<evidence type="ECO:0000313" key="4">
    <source>
        <dbReference type="Proteomes" id="UP001064297"/>
    </source>
</evidence>
<evidence type="ECO:0000259" key="2">
    <source>
        <dbReference type="Pfam" id="PF09588"/>
    </source>
</evidence>
<keyword evidence="3" id="KW-0269">Exonuclease</keyword>
<evidence type="ECO:0000256" key="1">
    <source>
        <dbReference type="SAM" id="MobiDB-lite"/>
    </source>
</evidence>
<gene>
    <name evidence="3" type="primary">39</name>
    <name evidence="3" type="ORF">SEA_OBLADI_39</name>
</gene>
<dbReference type="GO" id="GO:0004527">
    <property type="term" value="F:exonuclease activity"/>
    <property type="evidence" value="ECO:0007669"/>
    <property type="project" value="UniProtKB-KW"/>
</dbReference>
<dbReference type="Proteomes" id="UP001064297">
    <property type="component" value="Segment"/>
</dbReference>
<dbReference type="EMBL" id="OP297535">
    <property type="protein sequence ID" value="UXE03762.1"/>
    <property type="molecule type" value="Genomic_DNA"/>
</dbReference>
<evidence type="ECO:0000313" key="3">
    <source>
        <dbReference type="EMBL" id="UXE03762.1"/>
    </source>
</evidence>
<dbReference type="InterPro" id="IPR011335">
    <property type="entry name" value="Restrct_endonuc-II-like"/>
</dbReference>
<dbReference type="InterPro" id="IPR019080">
    <property type="entry name" value="YqaJ_viral_recombinase"/>
</dbReference>